<evidence type="ECO:0000313" key="4">
    <source>
        <dbReference type="Proteomes" id="UP000007305"/>
    </source>
</evidence>
<dbReference type="EMBL" id="CM000782">
    <property type="protein sequence ID" value="AQK88240.1"/>
    <property type="molecule type" value="Genomic_DNA"/>
</dbReference>
<dbReference type="GeneID" id="103630699"/>
<name>A0A1D6MBV7_MAIZE</name>
<protein>
    <submittedName>
        <fullName evidence="2 3">Uncharacterized protein</fullName>
    </submittedName>
</protein>
<dbReference type="PaxDb" id="4577-GRMZM2G113129_P01"/>
<gene>
    <name evidence="3" type="primary">LOC103630699</name>
    <name evidence="2" type="ORF">ZEAMMB73_Zm00001d038925</name>
</gene>
<evidence type="ECO:0000313" key="3">
    <source>
        <dbReference type="EnsemblPlants" id="Zm00001eb295010_P001"/>
    </source>
</evidence>
<dbReference type="GO" id="GO:0010099">
    <property type="term" value="P:regulation of photomorphogenesis"/>
    <property type="evidence" value="ECO:0007669"/>
    <property type="project" value="InterPro"/>
</dbReference>
<reference evidence="3" key="3">
    <citation type="submission" date="2019-07" db="EMBL/GenBank/DDBJ databases">
        <authorList>
            <person name="Seetharam A."/>
            <person name="Woodhouse M."/>
            <person name="Cannon E."/>
        </authorList>
    </citation>
    <scope>NUCLEOTIDE SEQUENCE [LARGE SCALE GENOMIC DNA]</scope>
    <source>
        <strain evidence="3">cv. B73</strain>
    </source>
</reference>
<feature type="region of interest" description="Disordered" evidence="1">
    <location>
        <begin position="615"/>
        <end position="644"/>
    </location>
</feature>
<proteinExistence type="evidence at protein level"/>
<dbReference type="OMA" id="CQQERRG"/>
<feature type="region of interest" description="Disordered" evidence="1">
    <location>
        <begin position="43"/>
        <end position="68"/>
    </location>
</feature>
<dbReference type="ExpressionAtlas" id="A0A1D6MBV7">
    <property type="expression patterns" value="baseline and differential"/>
</dbReference>
<keyword evidence="5" id="KW-1267">Proteomics identification</keyword>
<dbReference type="Gramene" id="Zm00001eb295010_T004">
    <property type="protein sequence ID" value="Zm00001eb295010_P004"/>
    <property type="gene ID" value="Zm00001eb295010"/>
</dbReference>
<dbReference type="InterPro" id="IPR037476">
    <property type="entry name" value="PCH1"/>
</dbReference>
<dbReference type="AlphaFoldDB" id="A0A1D6MBV7"/>
<sequence length="760" mass="84616">MSDFVRSRYDKQEDFQVLLSKKDPGEQPQHKDYLWMAHWTKASSAAEPRNNDSNPLEDTNNGTTTKDSETLPYEFMKSTVAERLMVGVRHGSASMQHVRQFKSSMRGMPRLSNELGPKNSEQVDESFEKSLKNDAMNLRTRQVVSETYSIHKLSELPLDFQNLGSSDDPSPDWSHFPMFEINQKIDSIVNRKRRSPPLDLNVSASHVMALSSQEYMMHSHQTADENMDTCKPAEGFASRVEDHAGFNSDPPGPKLKGQLLDTMSCSCSKDDNNSADCPIDEQHTSHYFANSKHELPSVSNKKKFKFAGNNHNRIVASASHDLKTKRSAVHKQQSAAEAVFCAPVLDSEFQNEPITISNIDKKDGENFHDMYKCLGKAVSCPLLPYEHRHLNTQRTESAENLKVCTLPDHQTANKLTEKSHGELLTYGPKSKEMYTGSCNQRRSYFFEKLTIPSKSQSTYPKNSASSGKSSDFGVCMYGTNIGSQLFRAQNQSSAKTETLHSDTLIGSKSPAGIASLSAQKDYGCTDEAKSEQLVAPSRRGDSGYGKEDGFHNVNEGHDVWSKATIGSKQSCMPGTGITNLDLILSQMSRMRNQISIGRIQPPIGAEPSDRWLKRLQPDIPDPDIPGSRRPNVGGSPPLRQRNRSFDMALPCNRTDTGTTDCVMEDQSLDKVEKTQEKQESTPIPAKSVNSWIGRWCQGGTPVFHEGPGQGRQATKPGRPSEELEGRFPSIAAMAMMGRAMNKLRPCEHQKMGPLVVWKTD</sequence>
<dbReference type="OrthoDB" id="649277at2759"/>
<organism evidence="2">
    <name type="scientific">Zea mays</name>
    <name type="common">Maize</name>
    <dbReference type="NCBI Taxonomy" id="4577"/>
    <lineage>
        <taxon>Eukaryota</taxon>
        <taxon>Viridiplantae</taxon>
        <taxon>Streptophyta</taxon>
        <taxon>Embryophyta</taxon>
        <taxon>Tracheophyta</taxon>
        <taxon>Spermatophyta</taxon>
        <taxon>Magnoliopsida</taxon>
        <taxon>Liliopsida</taxon>
        <taxon>Poales</taxon>
        <taxon>Poaceae</taxon>
        <taxon>PACMAD clade</taxon>
        <taxon>Panicoideae</taxon>
        <taxon>Andropogonodae</taxon>
        <taxon>Andropogoneae</taxon>
        <taxon>Tripsacinae</taxon>
        <taxon>Zea</taxon>
    </lineage>
</organism>
<dbReference type="PANTHER" id="PTHR36062">
    <property type="entry name" value="OS01G0687300 PROTEIN"/>
    <property type="match status" value="1"/>
</dbReference>
<evidence type="ECO:0000256" key="1">
    <source>
        <dbReference type="SAM" id="MobiDB-lite"/>
    </source>
</evidence>
<dbReference type="KEGG" id="zma:103630699"/>
<evidence type="ECO:0000313" key="2">
    <source>
        <dbReference type="EMBL" id="AQK88238.1"/>
    </source>
</evidence>
<dbReference type="RefSeq" id="XP_008649975.1">
    <property type="nucleotide sequence ID" value="XM_008651753.3"/>
</dbReference>
<dbReference type="eggNOG" id="ENOG502QVXQ">
    <property type="taxonomic scope" value="Eukaryota"/>
</dbReference>
<feature type="compositionally biased region" description="Polar residues" evidence="1">
    <location>
        <begin position="51"/>
        <end position="65"/>
    </location>
</feature>
<dbReference type="Gramene" id="Zm00001eb295010_T001">
    <property type="protein sequence ID" value="Zm00001eb295010_P001"/>
    <property type="gene ID" value="Zm00001eb295010"/>
</dbReference>
<feature type="region of interest" description="Disordered" evidence="1">
    <location>
        <begin position="702"/>
        <end position="723"/>
    </location>
</feature>
<keyword evidence="4" id="KW-1185">Reference proteome</keyword>
<dbReference type="EnsemblPlants" id="Zm00001eb295010_T004">
    <property type="protein sequence ID" value="Zm00001eb295010_P004"/>
    <property type="gene ID" value="Zm00001eb295010"/>
</dbReference>
<accession>A0A1D6MBV7</accession>
<dbReference type="RefSeq" id="XP_020395233.1">
    <property type="nucleotide sequence ID" value="XM_020539644.2"/>
</dbReference>
<dbReference type="PANTHER" id="PTHR36062:SF10">
    <property type="entry name" value="OS05G0552100 PROTEIN"/>
    <property type="match status" value="1"/>
</dbReference>
<dbReference type="EMBL" id="CM000782">
    <property type="protein sequence ID" value="AQK88238.1"/>
    <property type="molecule type" value="Genomic_DNA"/>
</dbReference>
<reference evidence="2" key="2">
    <citation type="submission" date="2015-12" db="EMBL/GenBank/DDBJ databases">
        <title>Update maize B73 reference genome by single molecule sequencing technologies.</title>
        <authorList>
            <consortium name="Maize Genome Sequencing Project"/>
            <person name="Ware D."/>
        </authorList>
    </citation>
    <scope>NUCLEOTIDE SEQUENCE</scope>
    <source>
        <tissue evidence="2">Seedling</tissue>
    </source>
</reference>
<reference evidence="4" key="1">
    <citation type="journal article" date="2009" name="Science">
        <title>The B73 maize genome: complexity, diversity, and dynamics.</title>
        <authorList>
            <person name="Schnable P.S."/>
            <person name="Ware D."/>
            <person name="Fulton R.S."/>
            <person name="Stein J.C."/>
            <person name="Wei F."/>
            <person name="Pasternak S."/>
            <person name="Liang C."/>
            <person name="Zhang J."/>
            <person name="Fulton L."/>
            <person name="Graves T.A."/>
            <person name="Minx P."/>
            <person name="Reily A.D."/>
            <person name="Courtney L."/>
            <person name="Kruchowski S.S."/>
            <person name="Tomlinson C."/>
            <person name="Strong C."/>
            <person name="Delehaunty K."/>
            <person name="Fronick C."/>
            <person name="Courtney B."/>
            <person name="Rock S.M."/>
            <person name="Belter E."/>
            <person name="Du F."/>
            <person name="Kim K."/>
            <person name="Abbott R.M."/>
            <person name="Cotton M."/>
            <person name="Levy A."/>
            <person name="Marchetto P."/>
            <person name="Ochoa K."/>
            <person name="Jackson S.M."/>
            <person name="Gillam B."/>
            <person name="Chen W."/>
            <person name="Yan L."/>
            <person name="Higginbotham J."/>
            <person name="Cardenas M."/>
            <person name="Waligorski J."/>
            <person name="Applebaum E."/>
            <person name="Phelps L."/>
            <person name="Falcone J."/>
            <person name="Kanchi K."/>
            <person name="Thane T."/>
            <person name="Scimone A."/>
            <person name="Thane N."/>
            <person name="Henke J."/>
            <person name="Wang T."/>
            <person name="Ruppert J."/>
            <person name="Shah N."/>
            <person name="Rotter K."/>
            <person name="Hodges J."/>
            <person name="Ingenthron E."/>
            <person name="Cordes M."/>
            <person name="Kohlberg S."/>
            <person name="Sgro J."/>
            <person name="Delgado B."/>
            <person name="Mead K."/>
            <person name="Chinwalla A."/>
            <person name="Leonard S."/>
            <person name="Crouse K."/>
            <person name="Collura K."/>
            <person name="Kudrna D."/>
            <person name="Currie J."/>
            <person name="He R."/>
            <person name="Angelova A."/>
            <person name="Rajasekar S."/>
            <person name="Mueller T."/>
            <person name="Lomeli R."/>
            <person name="Scara G."/>
            <person name="Ko A."/>
            <person name="Delaney K."/>
            <person name="Wissotski M."/>
            <person name="Lopez G."/>
            <person name="Campos D."/>
            <person name="Braidotti M."/>
            <person name="Ashley E."/>
            <person name="Golser W."/>
            <person name="Kim H."/>
            <person name="Lee S."/>
            <person name="Lin J."/>
            <person name="Dujmic Z."/>
            <person name="Kim W."/>
            <person name="Talag J."/>
            <person name="Zuccolo A."/>
            <person name="Fan C."/>
            <person name="Sebastian A."/>
            <person name="Kramer M."/>
            <person name="Spiegel L."/>
            <person name="Nascimento L."/>
            <person name="Zutavern T."/>
            <person name="Miller B."/>
            <person name="Ambroise C."/>
            <person name="Muller S."/>
            <person name="Spooner W."/>
            <person name="Narechania A."/>
            <person name="Ren L."/>
            <person name="Wei S."/>
            <person name="Kumari S."/>
            <person name="Faga B."/>
            <person name="Levy M.J."/>
            <person name="McMahan L."/>
            <person name="Van Buren P."/>
            <person name="Vaughn M.W."/>
            <person name="Ying K."/>
            <person name="Yeh C.-T."/>
            <person name="Emrich S.J."/>
            <person name="Jia Y."/>
            <person name="Kalyanaraman A."/>
            <person name="Hsia A.-P."/>
            <person name="Barbazuk W.B."/>
            <person name="Baucom R.S."/>
            <person name="Brutnell T.P."/>
            <person name="Carpita N.C."/>
            <person name="Chaparro C."/>
            <person name="Chia J.-M."/>
            <person name="Deragon J.-M."/>
            <person name="Estill J.C."/>
            <person name="Fu Y."/>
            <person name="Jeddeloh J.A."/>
            <person name="Han Y."/>
            <person name="Lee H."/>
            <person name="Li P."/>
            <person name="Lisch D.R."/>
            <person name="Liu S."/>
            <person name="Liu Z."/>
            <person name="Nagel D.H."/>
            <person name="McCann M.C."/>
            <person name="SanMiguel P."/>
            <person name="Myers A.M."/>
            <person name="Nettleton D."/>
            <person name="Nguyen J."/>
            <person name="Penning B.W."/>
            <person name="Ponnala L."/>
            <person name="Schneider K.L."/>
            <person name="Schwartz D.C."/>
            <person name="Sharma A."/>
            <person name="Soderlund C."/>
            <person name="Springer N.M."/>
            <person name="Sun Q."/>
            <person name="Wang H."/>
            <person name="Waterman M."/>
            <person name="Westerman R."/>
            <person name="Wolfgruber T.K."/>
            <person name="Yang L."/>
            <person name="Yu Y."/>
            <person name="Zhang L."/>
            <person name="Zhou S."/>
            <person name="Zhu Q."/>
            <person name="Bennetzen J.L."/>
            <person name="Dawe R.K."/>
            <person name="Jiang J."/>
            <person name="Jiang N."/>
            <person name="Presting G.G."/>
            <person name="Wessler S.R."/>
            <person name="Aluru S."/>
            <person name="Martienssen R.A."/>
            <person name="Clifton S.W."/>
            <person name="McCombie W.R."/>
            <person name="Wing R.A."/>
            <person name="Wilson R.K."/>
        </authorList>
    </citation>
    <scope>NUCLEOTIDE SEQUENCE [LARGE SCALE GENOMIC DNA]</scope>
    <source>
        <strain evidence="4">cv. B73</strain>
    </source>
</reference>
<reference evidence="3" key="4">
    <citation type="submission" date="2021-05" db="UniProtKB">
        <authorList>
            <consortium name="EnsemblPlants"/>
        </authorList>
    </citation>
    <scope>IDENTIFICATION</scope>
    <source>
        <strain evidence="3">cv. B73</strain>
    </source>
</reference>
<evidence type="ECO:0007829" key="5">
    <source>
        <dbReference type="PeptideAtlas" id="A0A1D6MBV7"/>
    </source>
</evidence>
<dbReference type="Proteomes" id="UP000007305">
    <property type="component" value="Chromosome 6"/>
</dbReference>
<dbReference type="EnsemblPlants" id="Zm00001eb295010_T001">
    <property type="protein sequence ID" value="Zm00001eb295010_P001"/>
    <property type="gene ID" value="Zm00001eb295010"/>
</dbReference>